<comment type="function">
    <text evidence="7">May play a role in DNA repair. It seems to be involved in an RecBC-independent recombinational process of DNA repair. It may act with RecF and RecO.</text>
</comment>
<keyword evidence="1 7" id="KW-0479">Metal-binding</keyword>
<dbReference type="AlphaFoldDB" id="A0A8J2BSU3"/>
<dbReference type="InterPro" id="IPR000093">
    <property type="entry name" value="DNA_Rcmb_RecR"/>
</dbReference>
<evidence type="ECO:0000256" key="5">
    <source>
        <dbReference type="ARBA" id="ARBA00023172"/>
    </source>
</evidence>
<keyword evidence="6 7" id="KW-0234">DNA repair</keyword>
<reference evidence="9" key="1">
    <citation type="submission" date="2021-02" db="EMBL/GenBank/DDBJ databases">
        <authorList>
            <person name="Cremers G."/>
            <person name="Picone N."/>
        </authorList>
    </citation>
    <scope>NUCLEOTIDE SEQUENCE</scope>
    <source>
        <strain evidence="9">PQ17</strain>
    </source>
</reference>
<dbReference type="InterPro" id="IPR006171">
    <property type="entry name" value="TOPRIM_dom"/>
</dbReference>
<comment type="caution">
    <text evidence="9">The sequence shown here is derived from an EMBL/GenBank/DDBJ whole genome shotgun (WGS) entry which is preliminary data.</text>
</comment>
<accession>A0A8J2BSU3</accession>
<keyword evidence="2 7" id="KW-0227">DNA damage</keyword>
<dbReference type="Gene3D" id="1.10.8.420">
    <property type="entry name" value="RecR Domain 1"/>
    <property type="match status" value="1"/>
</dbReference>
<feature type="domain" description="Toprim" evidence="8">
    <location>
        <begin position="84"/>
        <end position="179"/>
    </location>
</feature>
<evidence type="ECO:0000256" key="4">
    <source>
        <dbReference type="ARBA" id="ARBA00022833"/>
    </source>
</evidence>
<sequence length="202" mass="21992">MGRMKTYPDKAEALLAALRKLPSIGPRSAERILLFLLDQDRAPAQTLAVALEEALRHVGFCERCGFFSEGPLCTICQDAMRDRSLLCVVARRQDVLRLEQSGRFKGLYHVLGQRLSPLQGIGPQELPVGPLLARLQKERPAEVILALGSDAEGHTTALYLAPLIKKQGIRTSLLAVGLPAGTGLEYADSVTLGYAFSGRQEI</sequence>
<dbReference type="PROSITE" id="PS01300">
    <property type="entry name" value="RECR"/>
    <property type="match status" value="1"/>
</dbReference>
<dbReference type="EMBL" id="CAJNOB010000015">
    <property type="protein sequence ID" value="CAF0697578.1"/>
    <property type="molecule type" value="Genomic_DNA"/>
</dbReference>
<dbReference type="Pfam" id="PF02132">
    <property type="entry name" value="RecR_ZnF"/>
    <property type="match status" value="1"/>
</dbReference>
<evidence type="ECO:0000259" key="8">
    <source>
        <dbReference type="PROSITE" id="PS50880"/>
    </source>
</evidence>
<dbReference type="Pfam" id="PF21175">
    <property type="entry name" value="RecR_C"/>
    <property type="match status" value="1"/>
</dbReference>
<proteinExistence type="inferred from homology"/>
<dbReference type="HAMAP" id="MF_00017">
    <property type="entry name" value="RecR"/>
    <property type="match status" value="1"/>
</dbReference>
<name>A0A8J2BSU3_9BACT</name>
<evidence type="ECO:0000256" key="3">
    <source>
        <dbReference type="ARBA" id="ARBA00022771"/>
    </source>
</evidence>
<dbReference type="SMART" id="SM00493">
    <property type="entry name" value="TOPRIM"/>
    <property type="match status" value="1"/>
</dbReference>
<keyword evidence="3 7" id="KW-0863">Zinc-finger</keyword>
<dbReference type="Proteomes" id="UP000663859">
    <property type="component" value="Unassembled WGS sequence"/>
</dbReference>
<dbReference type="NCBIfam" id="TIGR00615">
    <property type="entry name" value="recR"/>
    <property type="match status" value="1"/>
</dbReference>
<dbReference type="InterPro" id="IPR023627">
    <property type="entry name" value="Rcmb_RecR"/>
</dbReference>
<dbReference type="GO" id="GO:0006310">
    <property type="term" value="P:DNA recombination"/>
    <property type="evidence" value="ECO:0007669"/>
    <property type="project" value="UniProtKB-UniRule"/>
</dbReference>
<gene>
    <name evidence="7 9" type="primary">recR</name>
    <name evidence="9" type="ORF">MPNT_220047</name>
</gene>
<dbReference type="InterPro" id="IPR034137">
    <property type="entry name" value="TOPRIM_RecR"/>
</dbReference>
<keyword evidence="5 7" id="KW-0233">DNA recombination</keyword>
<dbReference type="PROSITE" id="PS50880">
    <property type="entry name" value="TOPRIM"/>
    <property type="match status" value="1"/>
</dbReference>
<dbReference type="PANTHER" id="PTHR30446:SF0">
    <property type="entry name" value="RECOMBINATION PROTEIN RECR"/>
    <property type="match status" value="1"/>
</dbReference>
<organism evidence="9 10">
    <name type="scientific">Candidatus Methylacidithermus pantelleriae</name>
    <dbReference type="NCBI Taxonomy" id="2744239"/>
    <lineage>
        <taxon>Bacteria</taxon>
        <taxon>Pseudomonadati</taxon>
        <taxon>Verrucomicrobiota</taxon>
        <taxon>Methylacidiphilae</taxon>
        <taxon>Methylacidiphilales</taxon>
        <taxon>Methylacidiphilaceae</taxon>
        <taxon>Candidatus Methylacidithermus</taxon>
    </lineage>
</organism>
<evidence type="ECO:0000256" key="6">
    <source>
        <dbReference type="ARBA" id="ARBA00023204"/>
    </source>
</evidence>
<evidence type="ECO:0000256" key="2">
    <source>
        <dbReference type="ARBA" id="ARBA00022763"/>
    </source>
</evidence>
<evidence type="ECO:0000256" key="7">
    <source>
        <dbReference type="HAMAP-Rule" id="MF_00017"/>
    </source>
</evidence>
<dbReference type="GO" id="GO:0008270">
    <property type="term" value="F:zinc ion binding"/>
    <property type="evidence" value="ECO:0007669"/>
    <property type="project" value="UniProtKB-KW"/>
</dbReference>
<dbReference type="Pfam" id="PF21176">
    <property type="entry name" value="RecR_HhH"/>
    <property type="match status" value="1"/>
</dbReference>
<dbReference type="RefSeq" id="WP_236027862.1">
    <property type="nucleotide sequence ID" value="NZ_CAJNOB010000015.1"/>
</dbReference>
<evidence type="ECO:0000256" key="1">
    <source>
        <dbReference type="ARBA" id="ARBA00022723"/>
    </source>
</evidence>
<dbReference type="Gene3D" id="3.40.1360.10">
    <property type="match status" value="1"/>
</dbReference>
<evidence type="ECO:0000313" key="10">
    <source>
        <dbReference type="Proteomes" id="UP000663859"/>
    </source>
</evidence>
<protein>
    <recommendedName>
        <fullName evidence="7">Recombination protein RecR</fullName>
    </recommendedName>
</protein>
<dbReference type="Pfam" id="PF13662">
    <property type="entry name" value="Toprim_4"/>
    <property type="match status" value="1"/>
</dbReference>
<keyword evidence="4 7" id="KW-0862">Zinc</keyword>
<evidence type="ECO:0000313" key="9">
    <source>
        <dbReference type="EMBL" id="CAF0697578.1"/>
    </source>
</evidence>
<keyword evidence="10" id="KW-1185">Reference proteome</keyword>
<comment type="similarity">
    <text evidence="7">Belongs to the RecR family.</text>
</comment>
<feature type="zinc finger region" description="C4-type" evidence="7">
    <location>
        <begin position="61"/>
        <end position="76"/>
    </location>
</feature>
<dbReference type="SUPFAM" id="SSF111304">
    <property type="entry name" value="Recombination protein RecR"/>
    <property type="match status" value="1"/>
</dbReference>
<dbReference type="Gene3D" id="6.10.250.240">
    <property type="match status" value="1"/>
</dbReference>
<dbReference type="GO" id="GO:0006281">
    <property type="term" value="P:DNA repair"/>
    <property type="evidence" value="ECO:0007669"/>
    <property type="project" value="UniProtKB-UniRule"/>
</dbReference>
<dbReference type="InterPro" id="IPR015967">
    <property type="entry name" value="Rcmb_RecR_Znf"/>
</dbReference>
<dbReference type="GO" id="GO:0003677">
    <property type="term" value="F:DNA binding"/>
    <property type="evidence" value="ECO:0007669"/>
    <property type="project" value="UniProtKB-UniRule"/>
</dbReference>
<dbReference type="CDD" id="cd01025">
    <property type="entry name" value="TOPRIM_recR"/>
    <property type="match status" value="1"/>
</dbReference>
<dbReference type="PANTHER" id="PTHR30446">
    <property type="entry name" value="RECOMBINATION PROTEIN RECR"/>
    <property type="match status" value="1"/>
</dbReference>